<sequence length="88" mass="8874">MADRAAGIKICCDEKCGCTLPCPGGLPCRCTTGETTSSGSGGYEHMKCSCGRHCGCNPCTCSLGVVTPEVGKASRKCGPTCTCLTCAS</sequence>
<dbReference type="PANTHER" id="PTHR48198:SF1">
    <property type="entry name" value="METALLOTHIONEIN-LIKE PROTEIN 4A-RELATED"/>
    <property type="match status" value="1"/>
</dbReference>
<dbReference type="PANTHER" id="PTHR48198">
    <property type="entry name" value="EC PROTEIN HOMOLOG"/>
    <property type="match status" value="1"/>
</dbReference>
<dbReference type="eggNOG" id="ENOG502S74E">
    <property type="taxonomic scope" value="Eukaryota"/>
</dbReference>
<organism evidence="4 5">
    <name type="scientific">Morus notabilis</name>
    <dbReference type="NCBI Taxonomy" id="981085"/>
    <lineage>
        <taxon>Eukaryota</taxon>
        <taxon>Viridiplantae</taxon>
        <taxon>Streptophyta</taxon>
        <taxon>Embryophyta</taxon>
        <taxon>Tracheophyta</taxon>
        <taxon>Spermatophyta</taxon>
        <taxon>Magnoliopsida</taxon>
        <taxon>eudicotyledons</taxon>
        <taxon>Gunneridae</taxon>
        <taxon>Pentapetalae</taxon>
        <taxon>rosids</taxon>
        <taxon>fabids</taxon>
        <taxon>Rosales</taxon>
        <taxon>Moraceae</taxon>
        <taxon>Moreae</taxon>
        <taxon>Morus</taxon>
    </lineage>
</organism>
<comment type="similarity">
    <text evidence="1">Belongs to the metallothionein superfamily. Type 15 family.</text>
</comment>
<dbReference type="AlphaFoldDB" id="W9S8M6"/>
<dbReference type="GO" id="GO:0008270">
    <property type="term" value="F:zinc ion binding"/>
    <property type="evidence" value="ECO:0007669"/>
    <property type="project" value="InterPro"/>
</dbReference>
<keyword evidence="3" id="KW-0480">Metal-thiolate cluster</keyword>
<proteinExistence type="inferred from homology"/>
<accession>W9S8M6</accession>
<keyword evidence="5" id="KW-1185">Reference proteome</keyword>
<gene>
    <name evidence="4" type="ORF">L484_006565</name>
</gene>
<dbReference type="STRING" id="981085.W9S8M6"/>
<dbReference type="KEGG" id="mnt:21389990"/>
<reference evidence="5" key="1">
    <citation type="submission" date="2013-01" db="EMBL/GenBank/DDBJ databases">
        <title>Draft Genome Sequence of a Mulberry Tree, Morus notabilis C.K. Schneid.</title>
        <authorList>
            <person name="He N."/>
            <person name="Zhao S."/>
        </authorList>
    </citation>
    <scope>NUCLEOTIDE SEQUENCE</scope>
</reference>
<name>W9S8M6_9ROSA</name>
<dbReference type="Proteomes" id="UP000030645">
    <property type="component" value="Unassembled WGS sequence"/>
</dbReference>
<dbReference type="OrthoDB" id="1929463at2759"/>
<evidence type="ECO:0000313" key="5">
    <source>
        <dbReference type="Proteomes" id="UP000030645"/>
    </source>
</evidence>
<evidence type="ECO:0000256" key="1">
    <source>
        <dbReference type="ARBA" id="ARBA00005802"/>
    </source>
</evidence>
<dbReference type="EMBL" id="KE346262">
    <property type="protein sequence ID" value="EXC31533.1"/>
    <property type="molecule type" value="Genomic_DNA"/>
</dbReference>
<evidence type="ECO:0000313" key="4">
    <source>
        <dbReference type="EMBL" id="EXC31533.1"/>
    </source>
</evidence>
<evidence type="ECO:0000256" key="3">
    <source>
        <dbReference type="ARBA" id="ARBA00022851"/>
    </source>
</evidence>
<protein>
    <submittedName>
        <fullName evidence="4">Class II metallothionein-like protein 1A</fullName>
    </submittedName>
</protein>
<dbReference type="Pfam" id="PF02068">
    <property type="entry name" value="Metallothio_PEC"/>
    <property type="match status" value="1"/>
</dbReference>
<dbReference type="InterPro" id="IPR000316">
    <property type="entry name" value="Metallthion_15"/>
</dbReference>
<evidence type="ECO:0000256" key="2">
    <source>
        <dbReference type="ARBA" id="ARBA00022723"/>
    </source>
</evidence>
<keyword evidence="2" id="KW-0479">Metal-binding</keyword>